<dbReference type="Proteomes" id="UP000249614">
    <property type="component" value="Unassembled WGS sequence"/>
</dbReference>
<protein>
    <recommendedName>
        <fullName evidence="4">Glycine zipper 2TM domain-containing protein</fullName>
    </recommendedName>
</protein>
<organism evidence="2 3">
    <name type="scientific">Stenotrophomonas maltophilia</name>
    <name type="common">Pseudomonas maltophilia</name>
    <name type="synonym">Xanthomonas maltophilia</name>
    <dbReference type="NCBI Taxonomy" id="40324"/>
    <lineage>
        <taxon>Bacteria</taxon>
        <taxon>Pseudomonadati</taxon>
        <taxon>Pseudomonadota</taxon>
        <taxon>Gammaproteobacteria</taxon>
        <taxon>Lysobacterales</taxon>
        <taxon>Lysobacteraceae</taxon>
        <taxon>Stenotrophomonas</taxon>
        <taxon>Stenotrophomonas maltophilia group</taxon>
    </lineage>
</organism>
<gene>
    <name evidence="2" type="ORF">A7X83_01740</name>
</gene>
<dbReference type="RefSeq" id="WP_111113654.1">
    <property type="nucleotide sequence ID" value="NZ_LXXM01000226.1"/>
</dbReference>
<evidence type="ECO:0000313" key="2">
    <source>
        <dbReference type="EMBL" id="PZS87690.1"/>
    </source>
</evidence>
<dbReference type="EMBL" id="LXXM01000226">
    <property type="protein sequence ID" value="PZS87690.1"/>
    <property type="molecule type" value="Genomic_DNA"/>
</dbReference>
<comment type="caution">
    <text evidence="2">The sequence shown here is derived from an EMBL/GenBank/DDBJ whole genome shotgun (WGS) entry which is preliminary data.</text>
</comment>
<feature type="signal peptide" evidence="1">
    <location>
        <begin position="1"/>
        <end position="18"/>
    </location>
</feature>
<keyword evidence="1" id="KW-0732">Signal</keyword>
<reference evidence="2 3" key="1">
    <citation type="submission" date="2016-05" db="EMBL/GenBank/DDBJ databases">
        <authorList>
            <person name="Lavstsen T."/>
            <person name="Jespersen J.S."/>
        </authorList>
    </citation>
    <scope>NUCLEOTIDE SEQUENCE [LARGE SCALE GENOMIC DNA]</scope>
    <source>
        <strain evidence="2 3">SM-5815</strain>
    </source>
</reference>
<sequence length="148" mass="15367">MRVFILSCLLLIATPVIAANPTGRVYDRQEALTAQEVRVARVLHIRHVDIASNKRTAGTAIGAAVGYAAGSKAKSNRNAARTVGTILGGAAGNAIQGANKRPGLEILVQESSGRTWAIVQDADVPVATGDLVALVGKGKKLRVVPLSH</sequence>
<evidence type="ECO:0008006" key="4">
    <source>
        <dbReference type="Google" id="ProtNLM"/>
    </source>
</evidence>
<dbReference type="AlphaFoldDB" id="A0A2W6HW19"/>
<evidence type="ECO:0000256" key="1">
    <source>
        <dbReference type="SAM" id="SignalP"/>
    </source>
</evidence>
<name>A0A2W6HW19_STEMA</name>
<feature type="chain" id="PRO_5015930246" description="Glycine zipper 2TM domain-containing protein" evidence="1">
    <location>
        <begin position="19"/>
        <end position="148"/>
    </location>
</feature>
<evidence type="ECO:0000313" key="3">
    <source>
        <dbReference type="Proteomes" id="UP000249614"/>
    </source>
</evidence>
<accession>A0A2W6HW19</accession>
<proteinExistence type="predicted"/>